<proteinExistence type="predicted"/>
<evidence type="ECO:0000256" key="1">
    <source>
        <dbReference type="SAM" id="MobiDB-lite"/>
    </source>
</evidence>
<dbReference type="PROSITE" id="PS50006">
    <property type="entry name" value="FHA_DOMAIN"/>
    <property type="match status" value="1"/>
</dbReference>
<comment type="caution">
    <text evidence="3">The sequence shown here is derived from an EMBL/GenBank/DDBJ whole genome shotgun (WGS) entry which is preliminary data.</text>
</comment>
<feature type="region of interest" description="Disordered" evidence="1">
    <location>
        <begin position="43"/>
        <end position="62"/>
    </location>
</feature>
<accession>A0A8H4QWJ0</accession>
<keyword evidence="4" id="KW-1185">Reference proteome</keyword>
<feature type="compositionally biased region" description="Basic and acidic residues" evidence="1">
    <location>
        <begin position="43"/>
        <end position="54"/>
    </location>
</feature>
<name>A0A8H4QWJ0_9HELO</name>
<evidence type="ECO:0000259" key="2">
    <source>
        <dbReference type="PROSITE" id="PS50006"/>
    </source>
</evidence>
<dbReference type="EMBL" id="JAAMPI010002136">
    <property type="protein sequence ID" value="KAF4618138.1"/>
    <property type="molecule type" value="Genomic_DNA"/>
</dbReference>
<dbReference type="InterPro" id="IPR000253">
    <property type="entry name" value="FHA_dom"/>
</dbReference>
<dbReference type="AlphaFoldDB" id="A0A8H4QWJ0"/>
<dbReference type="InterPro" id="IPR008984">
    <property type="entry name" value="SMAD_FHA_dom_sf"/>
</dbReference>
<protein>
    <recommendedName>
        <fullName evidence="2">FHA domain-containing protein</fullName>
    </recommendedName>
</protein>
<dbReference type="SUPFAM" id="SSF49879">
    <property type="entry name" value="SMAD/FHA domain"/>
    <property type="match status" value="1"/>
</dbReference>
<feature type="domain" description="FHA" evidence="2">
    <location>
        <begin position="79"/>
        <end position="126"/>
    </location>
</feature>
<dbReference type="OrthoDB" id="5395461at2759"/>
<dbReference type="Gene3D" id="2.60.200.20">
    <property type="match status" value="1"/>
</dbReference>
<dbReference type="Pfam" id="PF00498">
    <property type="entry name" value="FHA"/>
    <property type="match status" value="1"/>
</dbReference>
<dbReference type="SMART" id="SM00240">
    <property type="entry name" value="FHA"/>
    <property type="match status" value="1"/>
</dbReference>
<evidence type="ECO:0000313" key="4">
    <source>
        <dbReference type="Proteomes" id="UP000566819"/>
    </source>
</evidence>
<organism evidence="3 4">
    <name type="scientific">Cudoniella acicularis</name>
    <dbReference type="NCBI Taxonomy" id="354080"/>
    <lineage>
        <taxon>Eukaryota</taxon>
        <taxon>Fungi</taxon>
        <taxon>Dikarya</taxon>
        <taxon>Ascomycota</taxon>
        <taxon>Pezizomycotina</taxon>
        <taxon>Leotiomycetes</taxon>
        <taxon>Helotiales</taxon>
        <taxon>Tricladiaceae</taxon>
        <taxon>Cudoniella</taxon>
    </lineage>
</organism>
<dbReference type="CDD" id="cd00060">
    <property type="entry name" value="FHA"/>
    <property type="match status" value="1"/>
</dbReference>
<dbReference type="Proteomes" id="UP000566819">
    <property type="component" value="Unassembled WGS sequence"/>
</dbReference>
<sequence>MDLNLIAFLLPAAGNRSTLDAICMRENGGRYVPPQEELECDSRESTVSIQHEDDPSSDTESYPQLQLAFNPGPKAGQGFLFGTDKNCCDIVLPRLNEISRRHCYLTFDAERRLILRDISTRGTIVTYDGKGGERRRHFTWILSGDQVSEVKKIVIQIQKIQFQIVISKHEAHSDQYVDNVDRFLLQGNADDELPFGALGIQSGSSTAN</sequence>
<gene>
    <name evidence="3" type="ORF">G7Y89_g14971</name>
</gene>
<evidence type="ECO:0000313" key="3">
    <source>
        <dbReference type="EMBL" id="KAF4618138.1"/>
    </source>
</evidence>
<reference evidence="3 4" key="1">
    <citation type="submission" date="2020-03" db="EMBL/GenBank/DDBJ databases">
        <title>Draft Genome Sequence of Cudoniella acicularis.</title>
        <authorList>
            <person name="Buettner E."/>
            <person name="Kellner H."/>
        </authorList>
    </citation>
    <scope>NUCLEOTIDE SEQUENCE [LARGE SCALE GENOMIC DNA]</scope>
    <source>
        <strain evidence="3 4">DSM 108380</strain>
    </source>
</reference>